<keyword evidence="2" id="KW-1185">Reference proteome</keyword>
<name>A0ABR3KDU5_TRISP</name>
<sequence>MLAIDGEIAETLGYSRQVAEPPVPDPIEKLLSLELASIMSPLICRTVQRQLWTFYGYAYDALDIILILITSVRLSSAV</sequence>
<gene>
    <name evidence="1" type="ORF">TSPI_04876</name>
</gene>
<evidence type="ECO:0000313" key="1">
    <source>
        <dbReference type="EMBL" id="KAL1234493.1"/>
    </source>
</evidence>
<comment type="caution">
    <text evidence="1">The sequence shown here is derived from an EMBL/GenBank/DDBJ whole genome shotgun (WGS) entry which is preliminary data.</text>
</comment>
<organism evidence="1 2">
    <name type="scientific">Trichinella spiralis</name>
    <name type="common">Trichina worm</name>
    <dbReference type="NCBI Taxonomy" id="6334"/>
    <lineage>
        <taxon>Eukaryota</taxon>
        <taxon>Metazoa</taxon>
        <taxon>Ecdysozoa</taxon>
        <taxon>Nematoda</taxon>
        <taxon>Enoplea</taxon>
        <taxon>Dorylaimia</taxon>
        <taxon>Trichinellida</taxon>
        <taxon>Trichinellidae</taxon>
        <taxon>Trichinella</taxon>
    </lineage>
</organism>
<proteinExistence type="predicted"/>
<evidence type="ECO:0000313" key="2">
    <source>
        <dbReference type="Proteomes" id="UP001558632"/>
    </source>
</evidence>
<accession>A0ABR3KDU5</accession>
<protein>
    <submittedName>
        <fullName evidence="1">Pro-interleukin-16</fullName>
    </submittedName>
</protein>
<dbReference type="EMBL" id="JBEUSY010000410">
    <property type="protein sequence ID" value="KAL1234493.1"/>
    <property type="molecule type" value="Genomic_DNA"/>
</dbReference>
<reference evidence="1 2" key="1">
    <citation type="submission" date="2024-07" db="EMBL/GenBank/DDBJ databases">
        <title>Enhanced genomic and transcriptomic resources for Trichinella pseudospiralis and T. spiralis underpin the discovery of pronounced molecular differences between stages and species.</title>
        <authorList>
            <person name="Pasi K.K."/>
            <person name="La Rosa G."/>
            <person name="Gomez-Morales M.A."/>
            <person name="Tosini F."/>
            <person name="Sumanam S."/>
            <person name="Young N.D."/>
            <person name="Chang B.C."/>
            <person name="Robin G.B."/>
        </authorList>
    </citation>
    <scope>NUCLEOTIDE SEQUENCE [LARGE SCALE GENOMIC DNA]</scope>
    <source>
        <strain evidence="1">ISS534</strain>
    </source>
</reference>
<dbReference type="Proteomes" id="UP001558632">
    <property type="component" value="Unassembled WGS sequence"/>
</dbReference>